<accession>A0A9X2IEE3</accession>
<dbReference type="RefSeq" id="WP_250420657.1">
    <property type="nucleotide sequence ID" value="NZ_JAJKBJ010000037.1"/>
</dbReference>
<evidence type="ECO:0000313" key="1">
    <source>
        <dbReference type="EMBL" id="MCL9685748.1"/>
    </source>
</evidence>
<dbReference type="InterPro" id="IPR009444">
    <property type="entry name" value="Conjugal_tfr_TraD_a-type"/>
</dbReference>
<protein>
    <submittedName>
        <fullName evidence="1">Conjugal transfer protein TraD</fullName>
    </submittedName>
</protein>
<sequence>MALLEDIEKEKQMITRCEKLLALDKLKKRRADTRQKIELGGLVIKSGINIYEKSIILGGLIYISTLIKKDTDFVSSLEILGDNTFITSKDCKNRL</sequence>
<reference evidence="1" key="1">
    <citation type="submission" date="2021-11" db="EMBL/GenBank/DDBJ databases">
        <title>Legionella maioricencis sp. nov., a new species isolated from hot water samples in Mallorca.</title>
        <authorList>
            <person name="Crespi S."/>
            <person name="Drasar V."/>
            <person name="Salva-Serra F."/>
            <person name="Jaen-Luchoro D."/>
            <person name="Pineiro-Iglesias B."/>
            <person name="Aliaga F."/>
            <person name="Fernandez-Juarez V."/>
            <person name="Coll G."/>
            <person name="Moore E.R.B."/>
            <person name="Bennasar-Figueras A."/>
        </authorList>
    </citation>
    <scope>NUCLEOTIDE SEQUENCE</scope>
    <source>
        <strain evidence="1">HCPI-6</strain>
    </source>
</reference>
<dbReference type="AlphaFoldDB" id="A0A9X2IEE3"/>
<dbReference type="EMBL" id="JAJKBJ010000037">
    <property type="protein sequence ID" value="MCL9685748.1"/>
    <property type="molecule type" value="Genomic_DNA"/>
</dbReference>
<organism evidence="1 2">
    <name type="scientific">Legionella maioricensis</name>
    <dbReference type="NCBI Taxonomy" id="2896528"/>
    <lineage>
        <taxon>Bacteria</taxon>
        <taxon>Pseudomonadati</taxon>
        <taxon>Pseudomonadota</taxon>
        <taxon>Gammaproteobacteria</taxon>
        <taxon>Legionellales</taxon>
        <taxon>Legionellaceae</taxon>
        <taxon>Legionella</taxon>
    </lineage>
</organism>
<dbReference type="Pfam" id="PF06412">
    <property type="entry name" value="TraD"/>
    <property type="match status" value="1"/>
</dbReference>
<proteinExistence type="predicted"/>
<comment type="caution">
    <text evidence="1">The sequence shown here is derived from an EMBL/GenBank/DDBJ whole genome shotgun (WGS) entry which is preliminary data.</text>
</comment>
<dbReference type="Proteomes" id="UP001139721">
    <property type="component" value="Unassembled WGS sequence"/>
</dbReference>
<gene>
    <name evidence="1" type="ORF">LOX96_16730</name>
</gene>
<evidence type="ECO:0000313" key="2">
    <source>
        <dbReference type="Proteomes" id="UP001139721"/>
    </source>
</evidence>
<keyword evidence="2" id="KW-1185">Reference proteome</keyword>
<name>A0A9X2IEE3_9GAMM</name>